<evidence type="ECO:0000259" key="1">
    <source>
        <dbReference type="Pfam" id="PF09084"/>
    </source>
</evidence>
<dbReference type="InterPro" id="IPR015168">
    <property type="entry name" value="SsuA/THI5"/>
</dbReference>
<feature type="non-terminal residue" evidence="2">
    <location>
        <position position="1"/>
    </location>
</feature>
<feature type="non-terminal residue" evidence="2">
    <location>
        <position position="299"/>
    </location>
</feature>
<feature type="domain" description="SsuA/THI5-like" evidence="1">
    <location>
        <begin position="40"/>
        <end position="218"/>
    </location>
</feature>
<dbReference type="Pfam" id="PF09084">
    <property type="entry name" value="NMT1"/>
    <property type="match status" value="1"/>
</dbReference>
<dbReference type="PANTHER" id="PTHR30024">
    <property type="entry name" value="ALIPHATIC SULFONATES-BINDING PROTEIN-RELATED"/>
    <property type="match status" value="1"/>
</dbReference>
<comment type="caution">
    <text evidence="2">The sequence shown here is derived from an EMBL/GenBank/DDBJ whole genome shotgun (WGS) entry which is preliminary data.</text>
</comment>
<reference evidence="2" key="2">
    <citation type="submission" date="2023-06" db="EMBL/GenBank/DDBJ databases">
        <authorList>
            <consortium name="Lawrence Berkeley National Laboratory"/>
            <person name="Mondo S.J."/>
            <person name="Hensen N."/>
            <person name="Bonometti L."/>
            <person name="Westerberg I."/>
            <person name="Brannstrom I.O."/>
            <person name="Guillou S."/>
            <person name="Cros-Aarteil S."/>
            <person name="Calhoun S."/>
            <person name="Haridas S."/>
            <person name="Kuo A."/>
            <person name="Pangilinan J."/>
            <person name="Riley R."/>
            <person name="Labutti K."/>
            <person name="Andreopoulos B."/>
            <person name="Lipzen A."/>
            <person name="Chen C."/>
            <person name="Yanf M."/>
            <person name="Daum C."/>
            <person name="Ng V."/>
            <person name="Clum A."/>
            <person name="Steindorff A."/>
            <person name="Ohm R."/>
            <person name="Martin F."/>
            <person name="Silar P."/>
            <person name="Natvig D."/>
            <person name="Lalanne C."/>
            <person name="Gautier V."/>
            <person name="Ament-Velasquez S.L."/>
            <person name="Kruys A."/>
            <person name="Hutchinson M.I."/>
            <person name="Powell A.J."/>
            <person name="Barry K."/>
            <person name="Miller A.N."/>
            <person name="Grigoriev I.V."/>
            <person name="Debuchy R."/>
            <person name="Gladieux P."/>
            <person name="Thoren M.H."/>
            <person name="Johannesson H."/>
        </authorList>
    </citation>
    <scope>NUCLEOTIDE SEQUENCE</scope>
    <source>
        <strain evidence="2">PSN324</strain>
    </source>
</reference>
<dbReference type="AlphaFoldDB" id="A0AAV9HE47"/>
<dbReference type="EMBL" id="MU865096">
    <property type="protein sequence ID" value="KAK4457813.1"/>
    <property type="molecule type" value="Genomic_DNA"/>
</dbReference>
<protein>
    <recommendedName>
        <fullName evidence="1">SsuA/THI5-like domain-containing protein</fullName>
    </recommendedName>
</protein>
<organism evidence="2 3">
    <name type="scientific">Cladorrhinum samala</name>
    <dbReference type="NCBI Taxonomy" id="585594"/>
    <lineage>
        <taxon>Eukaryota</taxon>
        <taxon>Fungi</taxon>
        <taxon>Dikarya</taxon>
        <taxon>Ascomycota</taxon>
        <taxon>Pezizomycotina</taxon>
        <taxon>Sordariomycetes</taxon>
        <taxon>Sordariomycetidae</taxon>
        <taxon>Sordariales</taxon>
        <taxon>Podosporaceae</taxon>
        <taxon>Cladorrhinum</taxon>
    </lineage>
</organism>
<dbReference type="SUPFAM" id="SSF53850">
    <property type="entry name" value="Periplasmic binding protein-like II"/>
    <property type="match status" value="1"/>
</dbReference>
<evidence type="ECO:0000313" key="3">
    <source>
        <dbReference type="Proteomes" id="UP001321749"/>
    </source>
</evidence>
<accession>A0AAV9HE47</accession>
<reference evidence="2" key="1">
    <citation type="journal article" date="2023" name="Mol. Phylogenet. Evol.">
        <title>Genome-scale phylogeny and comparative genomics of the fungal order Sordariales.</title>
        <authorList>
            <person name="Hensen N."/>
            <person name="Bonometti L."/>
            <person name="Westerberg I."/>
            <person name="Brannstrom I.O."/>
            <person name="Guillou S."/>
            <person name="Cros-Aarteil S."/>
            <person name="Calhoun S."/>
            <person name="Haridas S."/>
            <person name="Kuo A."/>
            <person name="Mondo S."/>
            <person name="Pangilinan J."/>
            <person name="Riley R."/>
            <person name="LaButti K."/>
            <person name="Andreopoulos B."/>
            <person name="Lipzen A."/>
            <person name="Chen C."/>
            <person name="Yan M."/>
            <person name="Daum C."/>
            <person name="Ng V."/>
            <person name="Clum A."/>
            <person name="Steindorff A."/>
            <person name="Ohm R.A."/>
            <person name="Martin F."/>
            <person name="Silar P."/>
            <person name="Natvig D.O."/>
            <person name="Lalanne C."/>
            <person name="Gautier V."/>
            <person name="Ament-Velasquez S.L."/>
            <person name="Kruys A."/>
            <person name="Hutchinson M.I."/>
            <person name="Powell A.J."/>
            <person name="Barry K."/>
            <person name="Miller A.N."/>
            <person name="Grigoriev I.V."/>
            <person name="Debuchy R."/>
            <person name="Gladieux P."/>
            <person name="Hiltunen Thoren M."/>
            <person name="Johannesson H."/>
        </authorList>
    </citation>
    <scope>NUCLEOTIDE SEQUENCE</scope>
    <source>
        <strain evidence="2">PSN324</strain>
    </source>
</reference>
<dbReference type="Gene3D" id="3.40.190.10">
    <property type="entry name" value="Periplasmic binding protein-like II"/>
    <property type="match status" value="1"/>
</dbReference>
<keyword evidence="3" id="KW-1185">Reference proteome</keyword>
<proteinExistence type="predicted"/>
<dbReference type="PANTHER" id="PTHR30024:SF42">
    <property type="entry name" value="ALIPHATIC SULFONATES-BINDING PROTEIN-RELATED"/>
    <property type="match status" value="1"/>
</dbReference>
<evidence type="ECO:0000313" key="2">
    <source>
        <dbReference type="EMBL" id="KAK4457813.1"/>
    </source>
</evidence>
<sequence>PATAALKIAANLEVIEYAPLLVANQDYFNSSASLVNGGVANIVKDTSIDLAANAETQALRQFRNNPSLRIIWNVAQVPYRIVANKKSKISTLADLKGKKIGTVRGTSAGYFVEHFLLTAANLKPSDYKTVSGSGCNASPCGSNTLPSMLAKGAIDAIGYWEPTIELGIQALGGEQNAVIFQNRTAYREIYNLHSTAEKLKDPKKRKEIVQFLRGLIKTQQTFDQDPAKVYSRVAKAVSVSASLLQKVWTVHDWKGGIPADLLDVLEEEDKYVAKVDNRAAAGREKLKNLIDASVLEEAL</sequence>
<dbReference type="Proteomes" id="UP001321749">
    <property type="component" value="Unassembled WGS sequence"/>
</dbReference>
<gene>
    <name evidence="2" type="ORF">QBC42DRAFT_147673</name>
</gene>
<name>A0AAV9HE47_9PEZI</name>